<dbReference type="AlphaFoldDB" id="W4LCS5"/>
<name>W4LCS5_9BACT</name>
<accession>W4LCS5</accession>
<sequence>KYIEMFYNSNRKHSYLGYLSPNEYEEFDLVA</sequence>
<dbReference type="InterPro" id="IPR001584">
    <property type="entry name" value="Integrase_cat-core"/>
</dbReference>
<dbReference type="Proteomes" id="UP000019140">
    <property type="component" value="Unassembled WGS sequence"/>
</dbReference>
<dbReference type="EMBL" id="AZHX01002275">
    <property type="protein sequence ID" value="ETW95739.1"/>
    <property type="molecule type" value="Genomic_DNA"/>
</dbReference>
<evidence type="ECO:0000259" key="1">
    <source>
        <dbReference type="Pfam" id="PF13333"/>
    </source>
</evidence>
<gene>
    <name evidence="2" type="ORF">ETSY2_47665</name>
</gene>
<evidence type="ECO:0000313" key="2">
    <source>
        <dbReference type="EMBL" id="ETW95739.1"/>
    </source>
</evidence>
<feature type="domain" description="Integrase catalytic" evidence="1">
    <location>
        <begin position="2"/>
        <end position="27"/>
    </location>
</feature>
<dbReference type="Pfam" id="PF13333">
    <property type="entry name" value="rve_2"/>
    <property type="match status" value="1"/>
</dbReference>
<comment type="caution">
    <text evidence="2">The sequence shown here is derived from an EMBL/GenBank/DDBJ whole genome shotgun (WGS) entry which is preliminary data.</text>
</comment>
<reference evidence="2 3" key="1">
    <citation type="journal article" date="2014" name="Nature">
        <title>An environmental bacterial taxon with a large and distinct metabolic repertoire.</title>
        <authorList>
            <person name="Wilson M.C."/>
            <person name="Mori T."/>
            <person name="Ruckert C."/>
            <person name="Uria A.R."/>
            <person name="Helf M.J."/>
            <person name="Takada K."/>
            <person name="Gernert C."/>
            <person name="Steffens U.A."/>
            <person name="Heycke N."/>
            <person name="Schmitt S."/>
            <person name="Rinke C."/>
            <person name="Helfrich E.J."/>
            <person name="Brachmann A.O."/>
            <person name="Gurgui C."/>
            <person name="Wakimoto T."/>
            <person name="Kracht M."/>
            <person name="Crusemann M."/>
            <person name="Hentschel U."/>
            <person name="Abe I."/>
            <person name="Matsunaga S."/>
            <person name="Kalinowski J."/>
            <person name="Takeyama H."/>
            <person name="Piel J."/>
        </authorList>
    </citation>
    <scope>NUCLEOTIDE SEQUENCE [LARGE SCALE GENOMIC DNA]</scope>
    <source>
        <strain evidence="3">TSY2</strain>
    </source>
</reference>
<organism evidence="2 3">
    <name type="scientific">Candidatus Entotheonella gemina</name>
    <dbReference type="NCBI Taxonomy" id="1429439"/>
    <lineage>
        <taxon>Bacteria</taxon>
        <taxon>Pseudomonadati</taxon>
        <taxon>Nitrospinota/Tectimicrobiota group</taxon>
        <taxon>Candidatus Tectimicrobiota</taxon>
        <taxon>Candidatus Entotheonellia</taxon>
        <taxon>Candidatus Entotheonellales</taxon>
        <taxon>Candidatus Entotheonellaceae</taxon>
        <taxon>Candidatus Entotheonella</taxon>
    </lineage>
</organism>
<keyword evidence="3" id="KW-1185">Reference proteome</keyword>
<protein>
    <recommendedName>
        <fullName evidence="1">Integrase catalytic domain-containing protein</fullName>
    </recommendedName>
</protein>
<feature type="non-terminal residue" evidence="2">
    <location>
        <position position="1"/>
    </location>
</feature>
<proteinExistence type="predicted"/>
<dbReference type="GO" id="GO:0015074">
    <property type="term" value="P:DNA integration"/>
    <property type="evidence" value="ECO:0007669"/>
    <property type="project" value="InterPro"/>
</dbReference>
<evidence type="ECO:0000313" key="3">
    <source>
        <dbReference type="Proteomes" id="UP000019140"/>
    </source>
</evidence>
<dbReference type="HOGENOM" id="CLU_221289_0_0_7"/>